<reference evidence="3" key="1">
    <citation type="submission" date="2021-12" db="EMBL/GenBank/DDBJ databases">
        <title>Novel species in genus Dyadobacter.</title>
        <authorList>
            <person name="Ma C."/>
        </authorList>
    </citation>
    <scope>NUCLEOTIDE SEQUENCE</scope>
    <source>
        <strain evidence="3">CY399</strain>
    </source>
</reference>
<comment type="caution">
    <text evidence="3">The sequence shown here is derived from an EMBL/GenBank/DDBJ whole genome shotgun (WGS) entry which is preliminary data.</text>
</comment>
<feature type="transmembrane region" description="Helical" evidence="1">
    <location>
        <begin position="259"/>
        <end position="277"/>
    </location>
</feature>
<dbReference type="GO" id="GO:0016020">
    <property type="term" value="C:membrane"/>
    <property type="evidence" value="ECO:0007669"/>
    <property type="project" value="TreeGrafter"/>
</dbReference>
<organism evidence="3 4">
    <name type="scientific">Dyadobacter fanqingshengii</name>
    <dbReference type="NCBI Taxonomy" id="2906443"/>
    <lineage>
        <taxon>Bacteria</taxon>
        <taxon>Pseudomonadati</taxon>
        <taxon>Bacteroidota</taxon>
        <taxon>Cytophagia</taxon>
        <taxon>Cytophagales</taxon>
        <taxon>Spirosomataceae</taxon>
        <taxon>Dyadobacter</taxon>
    </lineage>
</organism>
<accession>A0A9X1PEA6</accession>
<dbReference type="EMBL" id="JAJTTA010000004">
    <property type="protein sequence ID" value="MCF0042554.1"/>
    <property type="molecule type" value="Genomic_DNA"/>
</dbReference>
<dbReference type="GO" id="GO:0009103">
    <property type="term" value="P:lipopolysaccharide biosynthetic process"/>
    <property type="evidence" value="ECO:0007669"/>
    <property type="project" value="TreeGrafter"/>
</dbReference>
<keyword evidence="1" id="KW-0812">Transmembrane</keyword>
<keyword evidence="1" id="KW-0472">Membrane</keyword>
<dbReference type="InterPro" id="IPR002656">
    <property type="entry name" value="Acyl_transf_3_dom"/>
</dbReference>
<feature type="transmembrane region" description="Helical" evidence="1">
    <location>
        <begin position="353"/>
        <end position="377"/>
    </location>
</feature>
<dbReference type="RefSeq" id="WP_234615405.1">
    <property type="nucleotide sequence ID" value="NZ_CP098806.1"/>
</dbReference>
<protein>
    <submittedName>
        <fullName evidence="3">Acyltransferase</fullName>
    </submittedName>
</protein>
<name>A0A9X1PEA6_9BACT</name>
<sequence>MEALHSLERNHFTEKTPADRFVRNNTLDFIRACAVLLVILNHLHPLAWAKSDPIMKKLVGYFFYVINTGGWIGVDLFFVLSGFLVSGLLFKEYKMSSRIDAGRFLIRRGFKIYPSFIVMLALTLVLEKTLLINEITFPTLAYLTDLLFVHNYMGGRWAHTWSLDVEEGFYFLLTAFFLIGIKLKKLNLNTLLITYLILLISGIAFRFVANIQHPEYDFLKHFSKTHFRLDSLFLGVILSYLFNKNKVETTNFVSRNQKWMIPVAASLLSLNFLLPYWEYNIVSIVLLSTNALCFGMLLMIALCYKSNVALLNNQLITYIGKNSYCIYLWHVPVNVYLLMGFKSLGITTFSNSFHWVIYAVSYVSLSLITGIFFTEIIEKPFLNLREKLFPSKSAAKVVKHELAVVS</sequence>
<feature type="transmembrane region" description="Helical" evidence="1">
    <location>
        <begin position="61"/>
        <end position="90"/>
    </location>
</feature>
<keyword evidence="3" id="KW-0808">Transferase</keyword>
<dbReference type="PANTHER" id="PTHR23028:SF53">
    <property type="entry name" value="ACYL_TRANSF_3 DOMAIN-CONTAINING PROTEIN"/>
    <property type="match status" value="1"/>
</dbReference>
<feature type="transmembrane region" description="Helical" evidence="1">
    <location>
        <begin position="324"/>
        <end position="341"/>
    </location>
</feature>
<feature type="transmembrane region" description="Helical" evidence="1">
    <location>
        <begin position="283"/>
        <end position="304"/>
    </location>
</feature>
<dbReference type="Pfam" id="PF01757">
    <property type="entry name" value="Acyl_transf_3"/>
    <property type="match status" value="1"/>
</dbReference>
<dbReference type="GO" id="GO:0016747">
    <property type="term" value="F:acyltransferase activity, transferring groups other than amino-acyl groups"/>
    <property type="evidence" value="ECO:0007669"/>
    <property type="project" value="InterPro"/>
</dbReference>
<evidence type="ECO:0000259" key="2">
    <source>
        <dbReference type="Pfam" id="PF01757"/>
    </source>
</evidence>
<keyword evidence="1" id="KW-1133">Transmembrane helix</keyword>
<evidence type="ECO:0000313" key="4">
    <source>
        <dbReference type="Proteomes" id="UP001139700"/>
    </source>
</evidence>
<keyword evidence="3" id="KW-0012">Acyltransferase</keyword>
<dbReference type="InterPro" id="IPR050879">
    <property type="entry name" value="Acyltransferase_3"/>
</dbReference>
<proteinExistence type="predicted"/>
<feature type="transmembrane region" description="Helical" evidence="1">
    <location>
        <begin position="110"/>
        <end position="126"/>
    </location>
</feature>
<keyword evidence="4" id="KW-1185">Reference proteome</keyword>
<feature type="domain" description="Acyltransferase 3" evidence="2">
    <location>
        <begin position="25"/>
        <end position="369"/>
    </location>
</feature>
<dbReference type="AlphaFoldDB" id="A0A9X1PEA6"/>
<feature type="transmembrane region" description="Helical" evidence="1">
    <location>
        <begin position="190"/>
        <end position="209"/>
    </location>
</feature>
<dbReference type="Proteomes" id="UP001139700">
    <property type="component" value="Unassembled WGS sequence"/>
</dbReference>
<dbReference type="PANTHER" id="PTHR23028">
    <property type="entry name" value="ACETYLTRANSFERASE"/>
    <property type="match status" value="1"/>
</dbReference>
<evidence type="ECO:0000256" key="1">
    <source>
        <dbReference type="SAM" id="Phobius"/>
    </source>
</evidence>
<feature type="transmembrane region" description="Helical" evidence="1">
    <location>
        <begin position="168"/>
        <end position="183"/>
    </location>
</feature>
<gene>
    <name evidence="3" type="ORF">LXM24_20805</name>
</gene>
<evidence type="ECO:0000313" key="3">
    <source>
        <dbReference type="EMBL" id="MCF0042554.1"/>
    </source>
</evidence>
<feature type="transmembrane region" description="Helical" evidence="1">
    <location>
        <begin position="229"/>
        <end position="247"/>
    </location>
</feature>
<feature type="transmembrane region" description="Helical" evidence="1">
    <location>
        <begin position="29"/>
        <end position="49"/>
    </location>
</feature>